<dbReference type="PANTHER" id="PTHR48098:SF1">
    <property type="entry name" value="DIACYLGLYCEROL ACYLTRANSFERASE_MYCOLYLTRANSFERASE AG85A"/>
    <property type="match status" value="1"/>
</dbReference>
<accession>A0A7H0K814</accession>
<dbReference type="Proteomes" id="UP000577408">
    <property type="component" value="Unassembled WGS sequence"/>
</dbReference>
<dbReference type="InterPro" id="IPR029058">
    <property type="entry name" value="AB_hydrolase_fold"/>
</dbReference>
<evidence type="ECO:0000313" key="1">
    <source>
        <dbReference type="EMBL" id="MBA1838259.1"/>
    </source>
</evidence>
<dbReference type="RefSeq" id="WP_181192949.1">
    <property type="nucleotide sequence ID" value="NZ_JABFED010000008.1"/>
</dbReference>
<dbReference type="EMBL" id="JABFED010000008">
    <property type="protein sequence ID" value="MBA1838259.1"/>
    <property type="molecule type" value="Genomic_DNA"/>
</dbReference>
<keyword evidence="2" id="KW-1185">Reference proteome</keyword>
<name>A0A7H0K814_9CORY</name>
<organism evidence="1 2">
    <name type="scientific">Corynebacterium wankanglinii</name>
    <dbReference type="NCBI Taxonomy" id="2735136"/>
    <lineage>
        <taxon>Bacteria</taxon>
        <taxon>Bacillati</taxon>
        <taxon>Actinomycetota</taxon>
        <taxon>Actinomycetes</taxon>
        <taxon>Mycobacteriales</taxon>
        <taxon>Corynebacteriaceae</taxon>
        <taxon>Corynebacterium</taxon>
    </lineage>
</organism>
<sequence length="410" mass="43685">MVWKLSSLLSGRVQQSGSSLIDASSVPVAASSLFSAIPLLAVPALFLATLGGGVFGSSLYEGASSHGSSLRNGSSNVGETFPDEDARPATLQSVTHIENDIYEVTVYSHAMGREVKNEVILPGGPDNETPRPTFYLLMGADGAANGWSWRNSSDYQEFFQDKLVNVVTPIGSVSSMQADWYREDEATGRNKWLTYFTNELPPLMDEYFHGNGRDAIAGISMSGGPALHIASLEPGRFRAAASYSGCPATSGVLGDTYVRQALNLNGADAAKMWGMSSDPAWVAHSPVLHLDALRNTALFVSAAQGVPGAIDGTETSSERIGPPLAIEAASYACSSYFVDQAQRAGLDVEWYPQVEGTHSWGLFEKSMRKSWGVIGPALDVQRFERTIPVTKSPLPEEAPQPVGGSVGSSR</sequence>
<comment type="caution">
    <text evidence="1">The sequence shown here is derived from an EMBL/GenBank/DDBJ whole genome shotgun (WGS) entry which is preliminary data.</text>
</comment>
<dbReference type="SUPFAM" id="SSF53474">
    <property type="entry name" value="alpha/beta-Hydrolases"/>
    <property type="match status" value="1"/>
</dbReference>
<dbReference type="GO" id="GO:0016747">
    <property type="term" value="F:acyltransferase activity, transferring groups other than amino-acyl groups"/>
    <property type="evidence" value="ECO:0007669"/>
    <property type="project" value="TreeGrafter"/>
</dbReference>
<dbReference type="InterPro" id="IPR000801">
    <property type="entry name" value="Esterase-like"/>
</dbReference>
<gene>
    <name evidence="1" type="ORF">HMA55_10245</name>
</gene>
<proteinExistence type="predicted"/>
<evidence type="ECO:0000313" key="2">
    <source>
        <dbReference type="Proteomes" id="UP000577408"/>
    </source>
</evidence>
<dbReference type="Pfam" id="PF00756">
    <property type="entry name" value="Esterase"/>
    <property type="match status" value="1"/>
</dbReference>
<dbReference type="PANTHER" id="PTHR48098">
    <property type="entry name" value="ENTEROCHELIN ESTERASE-RELATED"/>
    <property type="match status" value="1"/>
</dbReference>
<dbReference type="AlphaFoldDB" id="A0A7H0K814"/>
<protein>
    <submittedName>
        <fullName evidence="1">Esterase family protein</fullName>
    </submittedName>
</protein>
<dbReference type="Gene3D" id="3.40.50.1820">
    <property type="entry name" value="alpha/beta hydrolase"/>
    <property type="match status" value="1"/>
</dbReference>
<reference evidence="1 2" key="1">
    <citation type="submission" date="2020-05" db="EMBL/GenBank/DDBJ databases">
        <title>Descriptions of Corynebacterium xxxx sp. nov., Corynebacterium yyyy sp. nov. and Corynebacterium zzzz sp. nov.</title>
        <authorList>
            <person name="Zhang G."/>
        </authorList>
    </citation>
    <scope>NUCLEOTIDE SEQUENCE [LARGE SCALE GENOMIC DNA]</scope>
    <source>
        <strain evidence="2">zg-913</strain>
    </source>
</reference>
<dbReference type="InterPro" id="IPR050583">
    <property type="entry name" value="Mycobacterial_A85_antigen"/>
</dbReference>